<gene>
    <name evidence="1" type="ORF">SO694_00066014</name>
</gene>
<sequence length="251" mass="25924">MGALSGRQRCTVHLPQGVLPLRWKSAMTSAAAGGLMKAACVLVLASVTDTLAPPRRIPRLLLVDCFDSYTQNVAGWLAEASHARHGGDGPVAAHWPDVVAHDDPALLGALSGDFWPSATTRSCCGDGARGADIPGAAAAAGTYRKIDAGVRDPRGARALASPADDAAAACYRELFYGGAGSFWLDGGGSAASRVAVAGDGRWPFGVRRAATRARRRRDDLARRAGRDDGGAAAGTLRAELAKLEGLAVVDR</sequence>
<accession>A0ABR1FQ49</accession>
<proteinExistence type="predicted"/>
<dbReference type="EMBL" id="JBBJCI010000291">
    <property type="protein sequence ID" value="KAK7235620.1"/>
    <property type="molecule type" value="Genomic_DNA"/>
</dbReference>
<name>A0ABR1FQ49_AURAN</name>
<evidence type="ECO:0000313" key="2">
    <source>
        <dbReference type="Proteomes" id="UP001363151"/>
    </source>
</evidence>
<dbReference type="Proteomes" id="UP001363151">
    <property type="component" value="Unassembled WGS sequence"/>
</dbReference>
<organism evidence="1 2">
    <name type="scientific">Aureococcus anophagefferens</name>
    <name type="common">Harmful bloom alga</name>
    <dbReference type="NCBI Taxonomy" id="44056"/>
    <lineage>
        <taxon>Eukaryota</taxon>
        <taxon>Sar</taxon>
        <taxon>Stramenopiles</taxon>
        <taxon>Ochrophyta</taxon>
        <taxon>Pelagophyceae</taxon>
        <taxon>Pelagomonadales</taxon>
        <taxon>Pelagomonadaceae</taxon>
        <taxon>Aureococcus</taxon>
    </lineage>
</organism>
<evidence type="ECO:0000313" key="1">
    <source>
        <dbReference type="EMBL" id="KAK7235620.1"/>
    </source>
</evidence>
<keyword evidence="2" id="KW-1185">Reference proteome</keyword>
<reference evidence="1 2" key="1">
    <citation type="submission" date="2024-03" db="EMBL/GenBank/DDBJ databases">
        <title>Aureococcus anophagefferens CCMP1851 and Kratosvirus quantuckense: Draft genome of a second virus-susceptible host strain in the model system.</title>
        <authorList>
            <person name="Chase E."/>
            <person name="Truchon A.R."/>
            <person name="Schepens W."/>
            <person name="Wilhelm S.W."/>
        </authorList>
    </citation>
    <scope>NUCLEOTIDE SEQUENCE [LARGE SCALE GENOMIC DNA]</scope>
    <source>
        <strain evidence="1 2">CCMP1851</strain>
    </source>
</reference>
<comment type="caution">
    <text evidence="1">The sequence shown here is derived from an EMBL/GenBank/DDBJ whole genome shotgun (WGS) entry which is preliminary data.</text>
</comment>
<protein>
    <submittedName>
        <fullName evidence="1">4-amino-4-deoxychorismate synthase</fullName>
    </submittedName>
</protein>